<evidence type="ECO:0000313" key="3">
    <source>
        <dbReference type="EMBL" id="TCL00362.1"/>
    </source>
</evidence>
<feature type="coiled-coil region" evidence="1">
    <location>
        <begin position="6"/>
        <end position="33"/>
    </location>
</feature>
<feature type="region of interest" description="Disordered" evidence="2">
    <location>
        <begin position="55"/>
        <end position="76"/>
    </location>
</feature>
<protein>
    <submittedName>
        <fullName evidence="3">SlyX protein</fullName>
    </submittedName>
</protein>
<dbReference type="Pfam" id="PF04102">
    <property type="entry name" value="SlyX"/>
    <property type="match status" value="1"/>
</dbReference>
<keyword evidence="4" id="KW-1185">Reference proteome</keyword>
<accession>A0A4R1N9A4</accession>
<dbReference type="EMBL" id="SMGR01000003">
    <property type="protein sequence ID" value="TCL00362.1"/>
    <property type="molecule type" value="Genomic_DNA"/>
</dbReference>
<gene>
    <name evidence="3" type="ORF">BXY66_3003</name>
</gene>
<evidence type="ECO:0000256" key="2">
    <source>
        <dbReference type="SAM" id="MobiDB-lite"/>
    </source>
</evidence>
<reference evidence="3 4" key="1">
    <citation type="submission" date="2019-03" db="EMBL/GenBank/DDBJ databases">
        <title>Genomic Encyclopedia of Archaeal and Bacterial Type Strains, Phase II (KMG-II): from individual species to whole genera.</title>
        <authorList>
            <person name="Goeker M."/>
        </authorList>
    </citation>
    <scope>NUCLEOTIDE SEQUENCE [LARGE SCALE GENOMIC DNA]</scope>
    <source>
        <strain evidence="3 4">DSM 26433</strain>
    </source>
</reference>
<proteinExistence type="predicted"/>
<dbReference type="AlphaFoldDB" id="A0A4R1N9A4"/>
<keyword evidence="1" id="KW-0175">Coiled coil</keyword>
<comment type="caution">
    <text evidence="3">The sequence shown here is derived from an EMBL/GenBank/DDBJ whole genome shotgun (WGS) entry which is preliminary data.</text>
</comment>
<sequence>MTRSGLTTYLDTMEKLEEQIAHLTRTVEELSDVIARQDGEIALLTRRVQMLLEREASRESDGGGGVVMGDERPPHY</sequence>
<organism evidence="3 4">
    <name type="scientific">Shimia isoporae</name>
    <dbReference type="NCBI Taxonomy" id="647720"/>
    <lineage>
        <taxon>Bacteria</taxon>
        <taxon>Pseudomonadati</taxon>
        <taxon>Pseudomonadota</taxon>
        <taxon>Alphaproteobacteria</taxon>
        <taxon>Rhodobacterales</taxon>
        <taxon>Roseobacteraceae</taxon>
    </lineage>
</organism>
<name>A0A4R1N9A4_9RHOB</name>
<dbReference type="Proteomes" id="UP000295673">
    <property type="component" value="Unassembled WGS sequence"/>
</dbReference>
<dbReference type="InterPro" id="IPR007236">
    <property type="entry name" value="SlyX"/>
</dbReference>
<evidence type="ECO:0000313" key="4">
    <source>
        <dbReference type="Proteomes" id="UP000295673"/>
    </source>
</evidence>
<evidence type="ECO:0000256" key="1">
    <source>
        <dbReference type="SAM" id="Coils"/>
    </source>
</evidence>